<protein>
    <submittedName>
        <fullName evidence="2">Uncharacterized protein</fullName>
    </submittedName>
</protein>
<dbReference type="EMBL" id="JADNRY010000473">
    <property type="protein sequence ID" value="KAF9049444.1"/>
    <property type="molecule type" value="Genomic_DNA"/>
</dbReference>
<dbReference type="Proteomes" id="UP000772434">
    <property type="component" value="Unassembled WGS sequence"/>
</dbReference>
<organism evidence="2 3">
    <name type="scientific">Rhodocollybia butyracea</name>
    <dbReference type="NCBI Taxonomy" id="206335"/>
    <lineage>
        <taxon>Eukaryota</taxon>
        <taxon>Fungi</taxon>
        <taxon>Dikarya</taxon>
        <taxon>Basidiomycota</taxon>
        <taxon>Agaricomycotina</taxon>
        <taxon>Agaricomycetes</taxon>
        <taxon>Agaricomycetidae</taxon>
        <taxon>Agaricales</taxon>
        <taxon>Marasmiineae</taxon>
        <taxon>Omphalotaceae</taxon>
        <taxon>Rhodocollybia</taxon>
    </lineage>
</organism>
<name>A0A9P5P6I1_9AGAR</name>
<dbReference type="AlphaFoldDB" id="A0A9P5P6I1"/>
<evidence type="ECO:0000256" key="1">
    <source>
        <dbReference type="SAM" id="MobiDB-lite"/>
    </source>
</evidence>
<reference evidence="2" key="1">
    <citation type="submission" date="2020-11" db="EMBL/GenBank/DDBJ databases">
        <authorList>
            <consortium name="DOE Joint Genome Institute"/>
            <person name="Ahrendt S."/>
            <person name="Riley R."/>
            <person name="Andreopoulos W."/>
            <person name="Labutti K."/>
            <person name="Pangilinan J."/>
            <person name="Ruiz-Duenas F.J."/>
            <person name="Barrasa J.M."/>
            <person name="Sanchez-Garcia M."/>
            <person name="Camarero S."/>
            <person name="Miyauchi S."/>
            <person name="Serrano A."/>
            <person name="Linde D."/>
            <person name="Babiker R."/>
            <person name="Drula E."/>
            <person name="Ayuso-Fernandez I."/>
            <person name="Pacheco R."/>
            <person name="Padilla G."/>
            <person name="Ferreira P."/>
            <person name="Barriuso J."/>
            <person name="Kellner H."/>
            <person name="Castanera R."/>
            <person name="Alfaro M."/>
            <person name="Ramirez L."/>
            <person name="Pisabarro A.G."/>
            <person name="Kuo A."/>
            <person name="Tritt A."/>
            <person name="Lipzen A."/>
            <person name="He G."/>
            <person name="Yan M."/>
            <person name="Ng V."/>
            <person name="Cullen D."/>
            <person name="Martin F."/>
            <person name="Rosso M.-N."/>
            <person name="Henrissat B."/>
            <person name="Hibbett D."/>
            <person name="Martinez A.T."/>
            <person name="Grigoriev I.V."/>
        </authorList>
    </citation>
    <scope>NUCLEOTIDE SEQUENCE</scope>
    <source>
        <strain evidence="2">AH 40177</strain>
    </source>
</reference>
<feature type="region of interest" description="Disordered" evidence="1">
    <location>
        <begin position="122"/>
        <end position="154"/>
    </location>
</feature>
<accession>A0A9P5P6I1</accession>
<feature type="region of interest" description="Disordered" evidence="1">
    <location>
        <begin position="189"/>
        <end position="225"/>
    </location>
</feature>
<keyword evidence="3" id="KW-1185">Reference proteome</keyword>
<feature type="compositionally biased region" description="Low complexity" evidence="1">
    <location>
        <begin position="122"/>
        <end position="135"/>
    </location>
</feature>
<proteinExistence type="predicted"/>
<evidence type="ECO:0000313" key="2">
    <source>
        <dbReference type="EMBL" id="KAF9049444.1"/>
    </source>
</evidence>
<evidence type="ECO:0000313" key="3">
    <source>
        <dbReference type="Proteomes" id="UP000772434"/>
    </source>
</evidence>
<gene>
    <name evidence="2" type="ORF">BDP27DRAFT_1434115</name>
</gene>
<comment type="caution">
    <text evidence="2">The sequence shown here is derived from an EMBL/GenBank/DDBJ whole genome shotgun (WGS) entry which is preliminary data.</text>
</comment>
<dbReference type="OrthoDB" id="40579at2759"/>
<sequence length="310" mass="34648">MFNSVNKTRSTKIAWTNIIDTSGLRKRLPSAPQDGHQEFVDATDISREFWEESLNHPGEEDLVQQINNLPLKPISDLWINGGLEYTLDQVVYGGNYRNWSTNDTRSEFAGTRRVLDKFVDSTETAASSSATSQSSCGSFGKENDDPDQLFPVDPSALSLEHDTRFEEGSQLITNEVAIAVRDVQDSSQALTPEASLSHLAKDKQKAGPDRTTTINQRSTRRATPYSDSVLTKVKRKKPGEHEPDFIPVCDSTRDRLCEWATDNMSNSSTNMTARSIPGVADLLLLAHSQVMEELLRKIQNHETYPRLFDG</sequence>
<feature type="compositionally biased region" description="Basic and acidic residues" evidence="1">
    <location>
        <begin position="199"/>
        <end position="208"/>
    </location>
</feature>